<evidence type="ECO:0000256" key="6">
    <source>
        <dbReference type="SAM" id="MobiDB-lite"/>
    </source>
</evidence>
<dbReference type="Proteomes" id="UP000466442">
    <property type="component" value="Unassembled WGS sequence"/>
</dbReference>
<proteinExistence type="predicted"/>
<keyword evidence="1" id="KW-0723">Serine/threonine-protein kinase</keyword>
<dbReference type="SMART" id="SM00220">
    <property type="entry name" value="S_TKc"/>
    <property type="match status" value="1"/>
</dbReference>
<dbReference type="Pfam" id="PF00069">
    <property type="entry name" value="Pkinase"/>
    <property type="match status" value="1"/>
</dbReference>
<feature type="domain" description="Protein kinase" evidence="7">
    <location>
        <begin position="184"/>
        <end position="480"/>
    </location>
</feature>
<dbReference type="FunFam" id="1.10.510.10:FF:000624">
    <property type="entry name" value="Mitogen-activated protein kinase"/>
    <property type="match status" value="1"/>
</dbReference>
<keyword evidence="5" id="KW-0067">ATP-binding</keyword>
<dbReference type="GO" id="GO:0004674">
    <property type="term" value="F:protein serine/threonine kinase activity"/>
    <property type="evidence" value="ECO:0007669"/>
    <property type="project" value="UniProtKB-KW"/>
</dbReference>
<organism evidence="8 9">
    <name type="scientific">Apolygus lucorum</name>
    <name type="common">Small green plant bug</name>
    <name type="synonym">Lygocoris lucorum</name>
    <dbReference type="NCBI Taxonomy" id="248454"/>
    <lineage>
        <taxon>Eukaryota</taxon>
        <taxon>Metazoa</taxon>
        <taxon>Ecdysozoa</taxon>
        <taxon>Arthropoda</taxon>
        <taxon>Hexapoda</taxon>
        <taxon>Insecta</taxon>
        <taxon>Pterygota</taxon>
        <taxon>Neoptera</taxon>
        <taxon>Paraneoptera</taxon>
        <taxon>Hemiptera</taxon>
        <taxon>Heteroptera</taxon>
        <taxon>Panheteroptera</taxon>
        <taxon>Cimicomorpha</taxon>
        <taxon>Miridae</taxon>
        <taxon>Mirini</taxon>
        <taxon>Apolygus</taxon>
    </lineage>
</organism>
<dbReference type="InterPro" id="IPR017441">
    <property type="entry name" value="Protein_kinase_ATP_BS"/>
</dbReference>
<name>A0A6A4J9P1_APOLU</name>
<evidence type="ECO:0000259" key="7">
    <source>
        <dbReference type="PROSITE" id="PS50011"/>
    </source>
</evidence>
<dbReference type="InterPro" id="IPR000719">
    <property type="entry name" value="Prot_kinase_dom"/>
</dbReference>
<reference evidence="8" key="1">
    <citation type="journal article" date="2021" name="Mol. Ecol. Resour.">
        <title>Apolygus lucorum genome provides insights into omnivorousness and mesophyll feeding.</title>
        <authorList>
            <person name="Liu Y."/>
            <person name="Liu H."/>
            <person name="Wang H."/>
            <person name="Huang T."/>
            <person name="Liu B."/>
            <person name="Yang B."/>
            <person name="Yin L."/>
            <person name="Li B."/>
            <person name="Zhang Y."/>
            <person name="Zhang S."/>
            <person name="Jiang F."/>
            <person name="Zhang X."/>
            <person name="Ren Y."/>
            <person name="Wang B."/>
            <person name="Wang S."/>
            <person name="Lu Y."/>
            <person name="Wu K."/>
            <person name="Fan W."/>
            <person name="Wang G."/>
        </authorList>
    </citation>
    <scope>NUCLEOTIDE SEQUENCE</scope>
    <source>
        <strain evidence="8">12Hb</strain>
    </source>
</reference>
<evidence type="ECO:0000256" key="5">
    <source>
        <dbReference type="ARBA" id="ARBA00022840"/>
    </source>
</evidence>
<feature type="compositionally biased region" description="Basic and acidic residues" evidence="6">
    <location>
        <begin position="25"/>
        <end position="38"/>
    </location>
</feature>
<keyword evidence="4" id="KW-0418">Kinase</keyword>
<dbReference type="InterPro" id="IPR011009">
    <property type="entry name" value="Kinase-like_dom_sf"/>
</dbReference>
<keyword evidence="2" id="KW-0808">Transferase</keyword>
<protein>
    <recommendedName>
        <fullName evidence="7">Protein kinase domain-containing protein</fullName>
    </recommendedName>
</protein>
<feature type="compositionally biased region" description="Polar residues" evidence="6">
    <location>
        <begin position="13"/>
        <end position="24"/>
    </location>
</feature>
<evidence type="ECO:0000256" key="4">
    <source>
        <dbReference type="ARBA" id="ARBA00022777"/>
    </source>
</evidence>
<dbReference type="Gene3D" id="1.10.510.10">
    <property type="entry name" value="Transferase(Phosphotransferase) domain 1"/>
    <property type="match status" value="1"/>
</dbReference>
<gene>
    <name evidence="8" type="ORF">GE061_007487</name>
</gene>
<dbReference type="PROSITE" id="PS50011">
    <property type="entry name" value="PROTEIN_KINASE_DOM"/>
    <property type="match status" value="1"/>
</dbReference>
<evidence type="ECO:0000313" key="8">
    <source>
        <dbReference type="EMBL" id="KAF6199461.1"/>
    </source>
</evidence>
<comment type="caution">
    <text evidence="8">The sequence shown here is derived from an EMBL/GenBank/DDBJ whole genome shotgun (WGS) entry which is preliminary data.</text>
</comment>
<dbReference type="GO" id="GO:0005524">
    <property type="term" value="F:ATP binding"/>
    <property type="evidence" value="ECO:0007669"/>
    <property type="project" value="UniProtKB-UniRule"/>
</dbReference>
<accession>A0A6A4J9P1</accession>
<dbReference type="SUPFAM" id="SSF56112">
    <property type="entry name" value="Protein kinase-like (PK-like)"/>
    <property type="match status" value="1"/>
</dbReference>
<evidence type="ECO:0000313" key="9">
    <source>
        <dbReference type="Proteomes" id="UP000466442"/>
    </source>
</evidence>
<dbReference type="PANTHER" id="PTHR24055">
    <property type="entry name" value="MITOGEN-ACTIVATED PROTEIN KINASE"/>
    <property type="match status" value="1"/>
</dbReference>
<feature type="compositionally biased region" description="Basic and acidic residues" evidence="6">
    <location>
        <begin position="123"/>
        <end position="153"/>
    </location>
</feature>
<dbReference type="EMBL" id="WIXP02000015">
    <property type="protein sequence ID" value="KAF6199461.1"/>
    <property type="molecule type" value="Genomic_DNA"/>
</dbReference>
<dbReference type="PROSITE" id="PS00107">
    <property type="entry name" value="PROTEIN_KINASE_ATP"/>
    <property type="match status" value="1"/>
</dbReference>
<sequence length="576" mass="65644">MSQKNLGMKRLTGSDQGSNENATRNYDEGSVRKYDAGRNYDTMGTRDSMHNYDAGLNSDAGRNYDEGSVRKYDAGRNYDTMDNGDSMHNYDTGLNSDAGRNYEEGSVGKYVAGRNYDTMDNGDSMHDYDAGRNYDSRRNDDAAAKGPETKRPTADVGRNYVVQSLPAKASTRSAELDLPMQRNYVVQHLVGKGAYGTVWKAVHRHTKRTVAVKRVDNCFGNSTDAKRVYREIHCLNWFRGHPNIVHLFQIHKASNHRDLYLTFEFMEIDLERLLKKGPPLEEDHIKYMTYQILAALQYIHSGDVVHRDLKPANILVNGHYDVKIADFGLSRRLPLCDFDGVAAPLTEYVATRWYRPPELLISTTVRYTSAIDMWALGCIVAEMYTGAPLFPGTTALNQLELILTTVSPPDKADCDELVDDAKRDSLVGFLYDWRPRETKSLQQIMPDGVDVKALDLTARLLVFSPRRRLTSYGALEHGFFSHMGRKPPAVDRRRIVWPADLNDDVTYSADFYRKRIYKIIDAARRPYQSPVFVPVSPVVTHVRPYFRGYGYKVKPPWQHKSYIRTSPRTLQKLNDT</sequence>
<feature type="region of interest" description="Disordered" evidence="6">
    <location>
        <begin position="1"/>
        <end position="61"/>
    </location>
</feature>
<feature type="region of interest" description="Disordered" evidence="6">
    <location>
        <begin position="119"/>
        <end position="153"/>
    </location>
</feature>
<dbReference type="InterPro" id="IPR008271">
    <property type="entry name" value="Ser/Thr_kinase_AS"/>
</dbReference>
<dbReference type="AlphaFoldDB" id="A0A6A4J9P1"/>
<dbReference type="Gene3D" id="3.30.200.20">
    <property type="entry name" value="Phosphorylase Kinase, domain 1"/>
    <property type="match status" value="1"/>
</dbReference>
<evidence type="ECO:0000256" key="1">
    <source>
        <dbReference type="ARBA" id="ARBA00022527"/>
    </source>
</evidence>
<dbReference type="OrthoDB" id="192887at2759"/>
<evidence type="ECO:0000256" key="2">
    <source>
        <dbReference type="ARBA" id="ARBA00022679"/>
    </source>
</evidence>
<dbReference type="PROSITE" id="PS00108">
    <property type="entry name" value="PROTEIN_KINASE_ST"/>
    <property type="match status" value="1"/>
</dbReference>
<keyword evidence="3" id="KW-0547">Nucleotide-binding</keyword>
<keyword evidence="9" id="KW-1185">Reference proteome</keyword>
<evidence type="ECO:0000256" key="3">
    <source>
        <dbReference type="ARBA" id="ARBA00022741"/>
    </source>
</evidence>
<dbReference type="InterPro" id="IPR050117">
    <property type="entry name" value="MAPK"/>
</dbReference>